<gene>
    <name evidence="1" type="ORF">ARMGADRAFT_1080486</name>
</gene>
<evidence type="ECO:0000313" key="1">
    <source>
        <dbReference type="EMBL" id="PBK92397.1"/>
    </source>
</evidence>
<proteinExistence type="predicted"/>
<dbReference type="InParanoid" id="A0A2H3DTG8"/>
<dbReference type="EMBL" id="KZ293658">
    <property type="protein sequence ID" value="PBK92397.1"/>
    <property type="molecule type" value="Genomic_DNA"/>
</dbReference>
<accession>A0A2H3DTG8</accession>
<reference evidence="2" key="1">
    <citation type="journal article" date="2017" name="Nat. Ecol. Evol.">
        <title>Genome expansion and lineage-specific genetic innovations in the forest pathogenic fungi Armillaria.</title>
        <authorList>
            <person name="Sipos G."/>
            <person name="Prasanna A.N."/>
            <person name="Walter M.C."/>
            <person name="O'Connor E."/>
            <person name="Balint B."/>
            <person name="Krizsan K."/>
            <person name="Kiss B."/>
            <person name="Hess J."/>
            <person name="Varga T."/>
            <person name="Slot J."/>
            <person name="Riley R."/>
            <person name="Boka B."/>
            <person name="Rigling D."/>
            <person name="Barry K."/>
            <person name="Lee J."/>
            <person name="Mihaltcheva S."/>
            <person name="LaButti K."/>
            <person name="Lipzen A."/>
            <person name="Waldron R."/>
            <person name="Moloney N.M."/>
            <person name="Sperisen C."/>
            <person name="Kredics L."/>
            <person name="Vagvoelgyi C."/>
            <person name="Patrignani A."/>
            <person name="Fitzpatrick D."/>
            <person name="Nagy I."/>
            <person name="Doyle S."/>
            <person name="Anderson J.B."/>
            <person name="Grigoriev I.V."/>
            <person name="Gueldener U."/>
            <person name="Muensterkoetter M."/>
            <person name="Nagy L.G."/>
        </authorList>
    </citation>
    <scope>NUCLEOTIDE SEQUENCE [LARGE SCALE GENOMIC DNA]</scope>
    <source>
        <strain evidence="2">Ar21-2</strain>
    </source>
</reference>
<organism evidence="1 2">
    <name type="scientific">Armillaria gallica</name>
    <name type="common">Bulbous honey fungus</name>
    <name type="synonym">Armillaria bulbosa</name>
    <dbReference type="NCBI Taxonomy" id="47427"/>
    <lineage>
        <taxon>Eukaryota</taxon>
        <taxon>Fungi</taxon>
        <taxon>Dikarya</taxon>
        <taxon>Basidiomycota</taxon>
        <taxon>Agaricomycotina</taxon>
        <taxon>Agaricomycetes</taxon>
        <taxon>Agaricomycetidae</taxon>
        <taxon>Agaricales</taxon>
        <taxon>Marasmiineae</taxon>
        <taxon>Physalacriaceae</taxon>
        <taxon>Armillaria</taxon>
    </lineage>
</organism>
<sequence length="249" mass="27941">MSLLHATIRDLRHGCMVVDGLLASDVLAQIIAFSPRPTVSLFQEKVVYAVVAEPSQFISQLCREHSVIMQGQQVIREQLARLDELFKLQDDVCQQVEMFIAEKRSILSCAWRPSVDLNNYSISLVSKGWRAAVLSCDKIWSYIHIEDTNLYTEESDVSSDTLDAQLHLRVKNRMCVCFLPLCDSLRYAPGRVQDIYLCQGGVPEADDDLVVDAVVKVALGTLLVVKVDLRAGPSMRVQRVETQKAFSII</sequence>
<dbReference type="Proteomes" id="UP000217790">
    <property type="component" value="Unassembled WGS sequence"/>
</dbReference>
<name>A0A2H3DTG8_ARMGA</name>
<dbReference type="AlphaFoldDB" id="A0A2H3DTG8"/>
<protein>
    <submittedName>
        <fullName evidence="1">Uncharacterized protein</fullName>
    </submittedName>
</protein>
<keyword evidence="2" id="KW-1185">Reference proteome</keyword>
<evidence type="ECO:0000313" key="2">
    <source>
        <dbReference type="Proteomes" id="UP000217790"/>
    </source>
</evidence>